<dbReference type="Gene3D" id="2.40.128.270">
    <property type="match status" value="1"/>
</dbReference>
<dbReference type="RefSeq" id="WP_308980858.1">
    <property type="nucleotide sequence ID" value="NZ_JAVIDL010000007.1"/>
</dbReference>
<dbReference type="PANTHER" id="PTHR35535:SF1">
    <property type="entry name" value="HEAT SHOCK PROTEIN HSLJ"/>
    <property type="match status" value="1"/>
</dbReference>
<gene>
    <name evidence="3" type="ORF">RFH47_05015</name>
</gene>
<organism evidence="3 4">
    <name type="scientific">Acinetobacter rudis</name>
    <dbReference type="NCBI Taxonomy" id="632955"/>
    <lineage>
        <taxon>Bacteria</taxon>
        <taxon>Pseudomonadati</taxon>
        <taxon>Pseudomonadota</taxon>
        <taxon>Gammaproteobacteria</taxon>
        <taxon>Moraxellales</taxon>
        <taxon>Moraxellaceae</taxon>
        <taxon>Acinetobacter</taxon>
    </lineage>
</organism>
<proteinExistence type="predicted"/>
<feature type="domain" description="DUF306" evidence="2">
    <location>
        <begin position="35"/>
        <end position="142"/>
    </location>
</feature>
<dbReference type="InterPro" id="IPR005184">
    <property type="entry name" value="DUF306_Meta_HslJ"/>
</dbReference>
<dbReference type="InterPro" id="IPR038670">
    <property type="entry name" value="HslJ-like_sf"/>
</dbReference>
<dbReference type="EMBL" id="JAVIDL010000007">
    <property type="protein sequence ID" value="MDQ8935088.1"/>
    <property type="molecule type" value="Genomic_DNA"/>
</dbReference>
<evidence type="ECO:0000313" key="4">
    <source>
        <dbReference type="Proteomes" id="UP001243844"/>
    </source>
</evidence>
<feature type="signal peptide" evidence="1">
    <location>
        <begin position="1"/>
        <end position="20"/>
    </location>
</feature>
<dbReference type="PANTHER" id="PTHR35535">
    <property type="entry name" value="HEAT SHOCK PROTEIN HSLJ"/>
    <property type="match status" value="1"/>
</dbReference>
<protein>
    <submittedName>
        <fullName evidence="3">META domain-containing protein</fullName>
    </submittedName>
</protein>
<evidence type="ECO:0000256" key="1">
    <source>
        <dbReference type="SAM" id="SignalP"/>
    </source>
</evidence>
<sequence>MIKKQILAALLIAGTINMVACNSIPDQQQQQNIALLQQHNWELSQIGATEINIKNKSRPNLVLNAADQSVSGSDGCNRLVGSYQVKDQQIQFQNLVSTRMICTDNLQQVERFNQALTKVRAYQVYDSTLRLLDRHGNVLLLFHASK</sequence>
<dbReference type="InterPro" id="IPR053147">
    <property type="entry name" value="Hsp_HslJ-like"/>
</dbReference>
<evidence type="ECO:0000259" key="2">
    <source>
        <dbReference type="Pfam" id="PF03724"/>
    </source>
</evidence>
<comment type="caution">
    <text evidence="3">The sequence shown here is derived from an EMBL/GenBank/DDBJ whole genome shotgun (WGS) entry which is preliminary data.</text>
</comment>
<keyword evidence="1" id="KW-0732">Signal</keyword>
<dbReference type="AlphaFoldDB" id="A0AAW8J7J0"/>
<evidence type="ECO:0000313" key="3">
    <source>
        <dbReference type="EMBL" id="MDQ8935088.1"/>
    </source>
</evidence>
<feature type="chain" id="PRO_5043589026" evidence="1">
    <location>
        <begin position="21"/>
        <end position="146"/>
    </location>
</feature>
<accession>A0AAW8J7J0</accession>
<name>A0AAW8J7J0_9GAMM</name>
<dbReference type="Proteomes" id="UP001243844">
    <property type="component" value="Unassembled WGS sequence"/>
</dbReference>
<reference evidence="3" key="1">
    <citation type="submission" date="2023-08" db="EMBL/GenBank/DDBJ databases">
        <title>Emergence of clinically-relevant ST2 carbapenem-resistant Acinetobacter baumannii strains in hospital sewages in Zhejiang, East of China.</title>
        <authorList>
            <person name="Kaichao C."/>
            <person name="Zhang R."/>
        </authorList>
    </citation>
    <scope>NUCLEOTIDE SEQUENCE</scope>
    <source>
        <strain evidence="3">M-RB-37</strain>
    </source>
</reference>
<dbReference type="Pfam" id="PF03724">
    <property type="entry name" value="META"/>
    <property type="match status" value="1"/>
</dbReference>